<evidence type="ECO:0000256" key="1">
    <source>
        <dbReference type="SAM" id="MobiDB-lite"/>
    </source>
</evidence>
<dbReference type="EC" id="4.1.3.27" evidence="3"/>
<feature type="compositionally biased region" description="Low complexity" evidence="1">
    <location>
        <begin position="164"/>
        <end position="173"/>
    </location>
</feature>
<dbReference type="Proteomes" id="UP000326702">
    <property type="component" value="Chromosome"/>
</dbReference>
<dbReference type="AlphaFoldDB" id="A0A5P9Q9R9"/>
<keyword evidence="4" id="KW-1185">Reference proteome</keyword>
<feature type="transmembrane region" description="Helical" evidence="2">
    <location>
        <begin position="125"/>
        <end position="146"/>
    </location>
</feature>
<feature type="transmembrane region" description="Helical" evidence="2">
    <location>
        <begin position="50"/>
        <end position="70"/>
    </location>
</feature>
<keyword evidence="2" id="KW-1133">Transmembrane helix</keyword>
<proteinExistence type="predicted"/>
<dbReference type="InterPro" id="IPR019051">
    <property type="entry name" value="Trp_biosyn_TM_oprn/chp"/>
</dbReference>
<name>A0A5P9Q9R9_9MICO</name>
<evidence type="ECO:0000313" key="3">
    <source>
        <dbReference type="EMBL" id="QFU98191.1"/>
    </source>
</evidence>
<dbReference type="RefSeq" id="WP_153022194.1">
    <property type="nucleotide sequence ID" value="NZ_BAABIH010000027.1"/>
</dbReference>
<dbReference type="KEGG" id="lxl:KDY119_01701"/>
<evidence type="ECO:0000256" key="2">
    <source>
        <dbReference type="SAM" id="Phobius"/>
    </source>
</evidence>
<sequence length="213" mass="21473">MTISRRSAVLLLLVLGGVALLTAIPSWLTTAGSTVLEPHVVVKVAGTKAAPGVGAGALVVAAAALALGIIGRIGRYVVLAVAALAGVVVAFSALGVVRDPTPVATREAADATGVTQLTEGVHVAFWPYATVVVGALVVVLAVLVALGSRAWRTSTRHERAAAGEPAASDTAAPEPAPAPRPAADDDAAFEDEHAAWDSLTRGEDPTDDGAERR</sequence>
<keyword evidence="2" id="KW-0472">Membrane</keyword>
<feature type="compositionally biased region" description="Basic and acidic residues" evidence="1">
    <location>
        <begin position="190"/>
        <end position="213"/>
    </location>
</feature>
<reference evidence="3 4" key="1">
    <citation type="submission" date="2019-10" db="EMBL/GenBank/DDBJ databases">
        <title>Genome sequence of Luteimicrobium xylanilyticum HY-24.</title>
        <authorList>
            <person name="Kim D.Y."/>
            <person name="Park H.-Y."/>
        </authorList>
    </citation>
    <scope>NUCLEOTIDE SEQUENCE [LARGE SCALE GENOMIC DNA]</scope>
    <source>
        <strain evidence="3 4">HY-24</strain>
    </source>
</reference>
<dbReference type="EMBL" id="CP045529">
    <property type="protein sequence ID" value="QFU98191.1"/>
    <property type="molecule type" value="Genomic_DNA"/>
</dbReference>
<feature type="transmembrane region" description="Helical" evidence="2">
    <location>
        <begin position="77"/>
        <end position="97"/>
    </location>
</feature>
<accession>A0A5P9Q9R9</accession>
<keyword evidence="2" id="KW-0812">Transmembrane</keyword>
<organism evidence="3 4">
    <name type="scientific">Luteimicrobium xylanilyticum</name>
    <dbReference type="NCBI Taxonomy" id="1133546"/>
    <lineage>
        <taxon>Bacteria</taxon>
        <taxon>Bacillati</taxon>
        <taxon>Actinomycetota</taxon>
        <taxon>Actinomycetes</taxon>
        <taxon>Micrococcales</taxon>
        <taxon>Luteimicrobium</taxon>
    </lineage>
</organism>
<protein>
    <submittedName>
        <fullName evidence="3">Anthranilate synthase</fullName>
        <ecNumber evidence="3">4.1.3.27</ecNumber>
    </submittedName>
</protein>
<gene>
    <name evidence="3" type="ORF">KDY119_01701</name>
</gene>
<feature type="region of interest" description="Disordered" evidence="1">
    <location>
        <begin position="154"/>
        <end position="213"/>
    </location>
</feature>
<evidence type="ECO:0000313" key="4">
    <source>
        <dbReference type="Proteomes" id="UP000326702"/>
    </source>
</evidence>
<dbReference type="Pfam" id="PF09534">
    <property type="entry name" value="Trp_oprn_chp"/>
    <property type="match status" value="1"/>
</dbReference>
<dbReference type="GO" id="GO:0004049">
    <property type="term" value="F:anthranilate synthase activity"/>
    <property type="evidence" value="ECO:0007669"/>
    <property type="project" value="UniProtKB-EC"/>
</dbReference>
<keyword evidence="3" id="KW-0456">Lyase</keyword>